<accession>A0A1F6FH56</accession>
<proteinExistence type="predicted"/>
<evidence type="ECO:0000313" key="2">
    <source>
        <dbReference type="Proteomes" id="UP000177325"/>
    </source>
</evidence>
<gene>
    <name evidence="1" type="ORF">A3G90_04005</name>
</gene>
<dbReference type="AlphaFoldDB" id="A0A1F6FH56"/>
<evidence type="ECO:0000313" key="1">
    <source>
        <dbReference type="EMBL" id="OGG85192.1"/>
    </source>
</evidence>
<comment type="caution">
    <text evidence="1">The sequence shown here is derived from an EMBL/GenBank/DDBJ whole genome shotgun (WGS) entry which is preliminary data.</text>
</comment>
<name>A0A1F6FH56_9BACT</name>
<sequence>MYFLSLSVVHVVMRKEASQQIGHLRSEIASLEATYIEAKHQISARVASLDGFNQNQNKIFISKSDQSLVLRTTAE</sequence>
<dbReference type="EMBL" id="MFMM01000001">
    <property type="protein sequence ID" value="OGG85192.1"/>
    <property type="molecule type" value="Genomic_DNA"/>
</dbReference>
<organism evidence="1 2">
    <name type="scientific">Candidatus Kaiserbacteria bacterium RIFCSPLOWO2_12_FULL_45_26</name>
    <dbReference type="NCBI Taxonomy" id="1798525"/>
    <lineage>
        <taxon>Bacteria</taxon>
        <taxon>Candidatus Kaiseribacteriota</taxon>
    </lineage>
</organism>
<dbReference type="STRING" id="1798525.A3G90_04005"/>
<reference evidence="1 2" key="1">
    <citation type="journal article" date="2016" name="Nat. Commun.">
        <title>Thousands of microbial genomes shed light on interconnected biogeochemical processes in an aquifer system.</title>
        <authorList>
            <person name="Anantharaman K."/>
            <person name="Brown C.T."/>
            <person name="Hug L.A."/>
            <person name="Sharon I."/>
            <person name="Castelle C.J."/>
            <person name="Probst A.J."/>
            <person name="Thomas B.C."/>
            <person name="Singh A."/>
            <person name="Wilkins M.J."/>
            <person name="Karaoz U."/>
            <person name="Brodie E.L."/>
            <person name="Williams K.H."/>
            <person name="Hubbard S.S."/>
            <person name="Banfield J.F."/>
        </authorList>
    </citation>
    <scope>NUCLEOTIDE SEQUENCE [LARGE SCALE GENOMIC DNA]</scope>
</reference>
<protein>
    <submittedName>
        <fullName evidence="1">Uncharacterized protein</fullName>
    </submittedName>
</protein>
<dbReference type="Proteomes" id="UP000177325">
    <property type="component" value="Unassembled WGS sequence"/>
</dbReference>